<dbReference type="SUPFAM" id="SSF51621">
    <property type="entry name" value="Phosphoenolpyruvate/pyruvate domain"/>
    <property type="match status" value="1"/>
</dbReference>
<dbReference type="InterPro" id="IPR050251">
    <property type="entry name" value="HpcH-HpaI_aldolase"/>
</dbReference>
<evidence type="ECO:0000313" key="5">
    <source>
        <dbReference type="EMBL" id="MPM09982.1"/>
    </source>
</evidence>
<evidence type="ECO:0000259" key="4">
    <source>
        <dbReference type="Pfam" id="PF03328"/>
    </source>
</evidence>
<dbReference type="InterPro" id="IPR005000">
    <property type="entry name" value="Aldolase/citrate-lyase_domain"/>
</dbReference>
<evidence type="ECO:0000256" key="2">
    <source>
        <dbReference type="ARBA" id="ARBA00022723"/>
    </source>
</evidence>
<dbReference type="GO" id="GO:0016832">
    <property type="term" value="F:aldehyde-lyase activity"/>
    <property type="evidence" value="ECO:0007669"/>
    <property type="project" value="TreeGrafter"/>
</dbReference>
<dbReference type="GO" id="GO:0005737">
    <property type="term" value="C:cytoplasm"/>
    <property type="evidence" value="ECO:0007669"/>
    <property type="project" value="TreeGrafter"/>
</dbReference>
<dbReference type="PANTHER" id="PTHR30502">
    <property type="entry name" value="2-KETO-3-DEOXY-L-RHAMNONATE ALDOLASE"/>
    <property type="match status" value="1"/>
</dbReference>
<evidence type="ECO:0000256" key="3">
    <source>
        <dbReference type="ARBA" id="ARBA00023239"/>
    </source>
</evidence>
<dbReference type="PANTHER" id="PTHR30502:SF0">
    <property type="entry name" value="PHOSPHOENOLPYRUVATE CARBOXYLASE FAMILY PROTEIN"/>
    <property type="match status" value="1"/>
</dbReference>
<comment type="caution">
    <text evidence="5">The sequence shown here is derived from an EMBL/GenBank/DDBJ whole genome shotgun (WGS) entry which is preliminary data.</text>
</comment>
<evidence type="ECO:0000256" key="1">
    <source>
        <dbReference type="ARBA" id="ARBA00005568"/>
    </source>
</evidence>
<proteinExistence type="inferred from homology"/>
<gene>
    <name evidence="5" type="primary">hpcH_4</name>
    <name evidence="5" type="ORF">SDC9_56306</name>
</gene>
<sequence length="261" mass="28538">MENTMKKKLLAHQPVLGLSVMIPSIQLVEMAGLLGYDWVLLDCEHGSLNLETVEAMIVAAEANHITPIVRPYKNDLELIGQYMDRGAKGIQAPHVSNAEEAYRIVQAVKYPPLGTRSVAVGTRAAKYGFQGSMAEYTKKSNSETLICVQIEDRAALEHIETIAAVEGVDVCFIGPSDLSQSLGYPGESSHPLVKPVIDNAIQRIVQTGKIAGTAGNIELTQKRLTQGVRYYYTHLTTLLSFASSPYLKHRTCIQPADEVQS</sequence>
<dbReference type="EMBL" id="VSSQ01001636">
    <property type="protein sequence ID" value="MPM09982.1"/>
    <property type="molecule type" value="Genomic_DNA"/>
</dbReference>
<keyword evidence="3 5" id="KW-0456">Lyase</keyword>
<name>A0A644X1G9_9ZZZZ</name>
<dbReference type="AlphaFoldDB" id="A0A644X1G9"/>
<dbReference type="InterPro" id="IPR015813">
    <property type="entry name" value="Pyrv/PenolPyrv_kinase-like_dom"/>
</dbReference>
<feature type="domain" description="HpcH/HpaI aldolase/citrate lyase" evidence="4">
    <location>
        <begin position="26"/>
        <end position="213"/>
    </location>
</feature>
<dbReference type="EC" id="4.1.2.52" evidence="5"/>
<reference evidence="5" key="1">
    <citation type="submission" date="2019-08" db="EMBL/GenBank/DDBJ databases">
        <authorList>
            <person name="Kucharzyk K."/>
            <person name="Murdoch R.W."/>
            <person name="Higgins S."/>
            <person name="Loffler F."/>
        </authorList>
    </citation>
    <scope>NUCLEOTIDE SEQUENCE</scope>
</reference>
<dbReference type="Gene3D" id="3.20.20.60">
    <property type="entry name" value="Phosphoenolpyruvate-binding domains"/>
    <property type="match status" value="1"/>
</dbReference>
<protein>
    <submittedName>
        <fullName evidence="5">4-hydroxy-2-oxo-heptane-1,7-dioate aldolase</fullName>
        <ecNumber evidence="5">4.1.2.52</ecNumber>
    </submittedName>
</protein>
<keyword evidence="2" id="KW-0479">Metal-binding</keyword>
<organism evidence="5">
    <name type="scientific">bioreactor metagenome</name>
    <dbReference type="NCBI Taxonomy" id="1076179"/>
    <lineage>
        <taxon>unclassified sequences</taxon>
        <taxon>metagenomes</taxon>
        <taxon>ecological metagenomes</taxon>
    </lineage>
</organism>
<dbReference type="GO" id="GO:0046872">
    <property type="term" value="F:metal ion binding"/>
    <property type="evidence" value="ECO:0007669"/>
    <property type="project" value="UniProtKB-KW"/>
</dbReference>
<comment type="similarity">
    <text evidence="1">Belongs to the HpcH/HpaI aldolase family.</text>
</comment>
<accession>A0A644X1G9</accession>
<dbReference type="Pfam" id="PF03328">
    <property type="entry name" value="HpcH_HpaI"/>
    <property type="match status" value="1"/>
</dbReference>
<dbReference type="InterPro" id="IPR040442">
    <property type="entry name" value="Pyrv_kinase-like_dom_sf"/>
</dbReference>